<gene>
    <name evidence="2" type="ORF">N657DRAFT_102073</name>
</gene>
<reference evidence="2" key="1">
    <citation type="journal article" date="2023" name="Mol. Phylogenet. Evol.">
        <title>Genome-scale phylogeny and comparative genomics of the fungal order Sordariales.</title>
        <authorList>
            <person name="Hensen N."/>
            <person name="Bonometti L."/>
            <person name="Westerberg I."/>
            <person name="Brannstrom I.O."/>
            <person name="Guillou S."/>
            <person name="Cros-Aarteil S."/>
            <person name="Calhoun S."/>
            <person name="Haridas S."/>
            <person name="Kuo A."/>
            <person name="Mondo S."/>
            <person name="Pangilinan J."/>
            <person name="Riley R."/>
            <person name="LaButti K."/>
            <person name="Andreopoulos B."/>
            <person name="Lipzen A."/>
            <person name="Chen C."/>
            <person name="Yan M."/>
            <person name="Daum C."/>
            <person name="Ng V."/>
            <person name="Clum A."/>
            <person name="Steindorff A."/>
            <person name="Ohm R.A."/>
            <person name="Martin F."/>
            <person name="Silar P."/>
            <person name="Natvig D.O."/>
            <person name="Lalanne C."/>
            <person name="Gautier V."/>
            <person name="Ament-Velasquez S.L."/>
            <person name="Kruys A."/>
            <person name="Hutchinson M.I."/>
            <person name="Powell A.J."/>
            <person name="Barry K."/>
            <person name="Miller A.N."/>
            <person name="Grigoriev I.V."/>
            <person name="Debuchy R."/>
            <person name="Gladieux P."/>
            <person name="Hiltunen Thoren M."/>
            <person name="Johannesson H."/>
        </authorList>
    </citation>
    <scope>NUCLEOTIDE SEQUENCE</scope>
    <source>
        <strain evidence="2">CBS 731.68</strain>
    </source>
</reference>
<evidence type="ECO:0000313" key="3">
    <source>
        <dbReference type="Proteomes" id="UP001302602"/>
    </source>
</evidence>
<evidence type="ECO:0000313" key="2">
    <source>
        <dbReference type="EMBL" id="KAK4121957.1"/>
    </source>
</evidence>
<dbReference type="GeneID" id="87822497"/>
<feature type="region of interest" description="Disordered" evidence="1">
    <location>
        <begin position="64"/>
        <end position="152"/>
    </location>
</feature>
<organism evidence="2 3">
    <name type="scientific">Parathielavia appendiculata</name>
    <dbReference type="NCBI Taxonomy" id="2587402"/>
    <lineage>
        <taxon>Eukaryota</taxon>
        <taxon>Fungi</taxon>
        <taxon>Dikarya</taxon>
        <taxon>Ascomycota</taxon>
        <taxon>Pezizomycotina</taxon>
        <taxon>Sordariomycetes</taxon>
        <taxon>Sordariomycetidae</taxon>
        <taxon>Sordariales</taxon>
        <taxon>Chaetomiaceae</taxon>
        <taxon>Parathielavia</taxon>
    </lineage>
</organism>
<name>A0AAN6Z1W8_9PEZI</name>
<feature type="compositionally biased region" description="Pro residues" evidence="1">
    <location>
        <begin position="128"/>
        <end position="137"/>
    </location>
</feature>
<evidence type="ECO:0000256" key="1">
    <source>
        <dbReference type="SAM" id="MobiDB-lite"/>
    </source>
</evidence>
<keyword evidence="3" id="KW-1185">Reference proteome</keyword>
<dbReference type="AlphaFoldDB" id="A0AAN6Z1W8"/>
<accession>A0AAN6Z1W8</accession>
<comment type="caution">
    <text evidence="2">The sequence shown here is derived from an EMBL/GenBank/DDBJ whole genome shotgun (WGS) entry which is preliminary data.</text>
</comment>
<proteinExistence type="predicted"/>
<feature type="compositionally biased region" description="Polar residues" evidence="1">
    <location>
        <begin position="89"/>
        <end position="113"/>
    </location>
</feature>
<dbReference type="Proteomes" id="UP001302602">
    <property type="component" value="Unassembled WGS sequence"/>
</dbReference>
<dbReference type="EMBL" id="MU853232">
    <property type="protein sequence ID" value="KAK4121957.1"/>
    <property type="molecule type" value="Genomic_DNA"/>
</dbReference>
<protein>
    <submittedName>
        <fullName evidence="2">Uncharacterized protein</fullName>
    </submittedName>
</protein>
<dbReference type="RefSeq" id="XP_062645728.1">
    <property type="nucleotide sequence ID" value="XM_062785731.1"/>
</dbReference>
<sequence length="152" mass="16703">MSHRCPPISVSLIHSMSANSSARVPCYDGNATASMAKKQNKTKRWRSDTKHVIWMVENCKSKIPNVPRIPMHQPTESQQHLLPKRTEISEQTFAYSTSMIPSHVPVTTVSPRSRSPKPATTVGNTTQHPPPLPPNPGHSPGTLHLTPHAVPS</sequence>
<reference evidence="2" key="2">
    <citation type="submission" date="2023-05" db="EMBL/GenBank/DDBJ databases">
        <authorList>
            <consortium name="Lawrence Berkeley National Laboratory"/>
            <person name="Steindorff A."/>
            <person name="Hensen N."/>
            <person name="Bonometti L."/>
            <person name="Westerberg I."/>
            <person name="Brannstrom I.O."/>
            <person name="Guillou S."/>
            <person name="Cros-Aarteil S."/>
            <person name="Calhoun S."/>
            <person name="Haridas S."/>
            <person name="Kuo A."/>
            <person name="Mondo S."/>
            <person name="Pangilinan J."/>
            <person name="Riley R."/>
            <person name="Labutti K."/>
            <person name="Andreopoulos B."/>
            <person name="Lipzen A."/>
            <person name="Chen C."/>
            <person name="Yanf M."/>
            <person name="Daum C."/>
            <person name="Ng V."/>
            <person name="Clum A."/>
            <person name="Ohm R."/>
            <person name="Martin F."/>
            <person name="Silar P."/>
            <person name="Natvig D."/>
            <person name="Lalanne C."/>
            <person name="Gautier V."/>
            <person name="Ament-Velasquez S.L."/>
            <person name="Kruys A."/>
            <person name="Hutchinson M.I."/>
            <person name="Powell A.J."/>
            <person name="Barry K."/>
            <person name="Miller A.N."/>
            <person name="Grigoriev I.V."/>
            <person name="Debuchy R."/>
            <person name="Gladieux P."/>
            <person name="Thoren M.H."/>
            <person name="Johannesson H."/>
        </authorList>
    </citation>
    <scope>NUCLEOTIDE SEQUENCE</scope>
    <source>
        <strain evidence="2">CBS 731.68</strain>
    </source>
</reference>